<dbReference type="EMBL" id="AACFWJ010000001">
    <property type="protein sequence ID" value="EAK3958580.1"/>
    <property type="molecule type" value="Genomic_DNA"/>
</dbReference>
<dbReference type="EMBL" id="AAMOXJ010000003">
    <property type="protein sequence ID" value="EDJ6168467.1"/>
    <property type="molecule type" value="Genomic_DNA"/>
</dbReference>
<accession>A0A1J6QTV4</accession>
<sequence>MKKILVLLFMCFSSLFANDDFIYEKSKYNFNELIKRVEQELKDRNLTIFAKFNHYQNALDVNLTLKSNTVIVFGNPIVGTYLMQENPMIGIELPLKILIWQDQNNETFIGYVSLKSKIQKYHIKNTVLVDKIDSLMKDIINISKK</sequence>
<dbReference type="PANTHER" id="PTHR38342:SF2">
    <property type="entry name" value="INNER MEMBRANE OR EXPORTED"/>
    <property type="match status" value="1"/>
</dbReference>
<name>A0A1J6QTV4_CAMJU</name>
<evidence type="ECO:0000313" key="6">
    <source>
        <dbReference type="EMBL" id="ELD5185973.1"/>
    </source>
</evidence>
<evidence type="ECO:0000256" key="1">
    <source>
        <dbReference type="SAM" id="SignalP"/>
    </source>
</evidence>
<reference evidence="5 9" key="2">
    <citation type="submission" date="2019-10" db="EMBL/GenBank/DDBJ databases">
        <authorList>
            <consortium name="PulseNet: The National Subtyping Network for Foodborne Disease Surveillance"/>
            <person name="Tarr C.L."/>
            <person name="Trees E."/>
            <person name="Katz L.S."/>
            <person name="Carleton-Romer H.A."/>
            <person name="Stroika S."/>
            <person name="Kucerova Z."/>
            <person name="Roache K.F."/>
            <person name="Sabol A.L."/>
            <person name="Besser J."/>
            <person name="Gerner-Smidt P."/>
        </authorList>
    </citation>
    <scope>NUCLEOTIDE SEQUENCE [LARGE SCALE GENOMIC DNA]</scope>
    <source>
        <strain evidence="3 8">PNUSAC003589</strain>
        <strain evidence="5 9">PNUSAC012955</strain>
    </source>
</reference>
<evidence type="ECO:0000313" key="8">
    <source>
        <dbReference type="Proteomes" id="UP000410873"/>
    </source>
</evidence>
<dbReference type="SUPFAM" id="SSF103247">
    <property type="entry name" value="TT1751-like"/>
    <property type="match status" value="1"/>
</dbReference>
<dbReference type="Gene3D" id="3.30.310.70">
    <property type="entry name" value="TT1751-like domain"/>
    <property type="match status" value="1"/>
</dbReference>
<feature type="signal peptide" evidence="1">
    <location>
        <begin position="1"/>
        <end position="17"/>
    </location>
</feature>
<evidence type="ECO:0000313" key="3">
    <source>
        <dbReference type="EMBL" id="EAK3958580.1"/>
    </source>
</evidence>
<dbReference type="Proteomes" id="UP000335162">
    <property type="component" value="Unassembled WGS sequence"/>
</dbReference>
<organism evidence="4 7">
    <name type="scientific">Campylobacter jejuni</name>
    <dbReference type="NCBI Taxonomy" id="197"/>
    <lineage>
        <taxon>Bacteria</taxon>
        <taxon>Pseudomonadati</taxon>
        <taxon>Campylobacterota</taxon>
        <taxon>Epsilonproteobacteria</taxon>
        <taxon>Campylobacterales</taxon>
        <taxon>Campylobacteraceae</taxon>
        <taxon>Campylobacter</taxon>
    </lineage>
</organism>
<evidence type="ECO:0000259" key="2">
    <source>
        <dbReference type="Pfam" id="PF03625"/>
    </source>
</evidence>
<dbReference type="InterPro" id="IPR005180">
    <property type="entry name" value="DUF302"/>
</dbReference>
<dbReference type="EMBL" id="ABMIIH010000001">
    <property type="protein sequence ID" value="ELD5185973.1"/>
    <property type="molecule type" value="Genomic_DNA"/>
</dbReference>
<comment type="caution">
    <text evidence="4">The sequence shown here is derived from an EMBL/GenBank/DDBJ whole genome shotgun (WGS) entry which is preliminary data.</text>
</comment>
<reference evidence="4 7" key="1">
    <citation type="submission" date="2018-05" db="EMBL/GenBank/DDBJ databases">
        <authorList>
            <consortium name="NARMS: The National Antimicrobial Resistance Monitoring System"/>
        </authorList>
    </citation>
    <scope>NUCLEOTIDE SEQUENCE [LARGE SCALE GENOMIC DNA]</scope>
    <source>
        <strain evidence="4 7">FSIS1607212</strain>
    </source>
</reference>
<dbReference type="Proteomes" id="UP000482054">
    <property type="component" value="Unassembled WGS sequence"/>
</dbReference>
<evidence type="ECO:0000313" key="9">
    <source>
        <dbReference type="Proteomes" id="UP000482054"/>
    </source>
</evidence>
<evidence type="ECO:0000313" key="4">
    <source>
        <dbReference type="EMBL" id="EAL3735835.1"/>
    </source>
</evidence>
<evidence type="ECO:0000313" key="7">
    <source>
        <dbReference type="Proteomes" id="UP000335162"/>
    </source>
</evidence>
<dbReference type="Proteomes" id="UP000410873">
    <property type="component" value="Unassembled WGS sequence"/>
</dbReference>
<keyword evidence="1" id="KW-0732">Signal</keyword>
<dbReference type="RefSeq" id="WP_002857985.1">
    <property type="nucleotide sequence ID" value="NZ_AACERE020000001.1"/>
</dbReference>
<proteinExistence type="predicted"/>
<feature type="domain" description="DUF302" evidence="2">
    <location>
        <begin position="53"/>
        <end position="112"/>
    </location>
</feature>
<dbReference type="AlphaFoldDB" id="A0A1J6QTV4"/>
<dbReference type="PANTHER" id="PTHR38342">
    <property type="entry name" value="SLR5037 PROTEIN"/>
    <property type="match status" value="1"/>
</dbReference>
<dbReference type="EMBL" id="AACNRY010000018">
    <property type="protein sequence ID" value="EAL3735835.1"/>
    <property type="molecule type" value="Genomic_DNA"/>
</dbReference>
<dbReference type="InterPro" id="IPR035923">
    <property type="entry name" value="TT1751-like_sf"/>
</dbReference>
<dbReference type="CDD" id="cd14797">
    <property type="entry name" value="DUF302"/>
    <property type="match status" value="1"/>
</dbReference>
<evidence type="ECO:0000313" key="5">
    <source>
        <dbReference type="EMBL" id="EDJ6168467.1"/>
    </source>
</evidence>
<dbReference type="Proteomes" id="UP001183411">
    <property type="component" value="Unassembled WGS sequence"/>
</dbReference>
<gene>
    <name evidence="4" type="ORF">BFD99_07650</name>
    <name evidence="3" type="ORF">C1418_01790</name>
    <name evidence="5" type="ORF">GFF90_02505</name>
    <name evidence="6" type="ORF">QQI97_000079</name>
</gene>
<feature type="chain" id="PRO_5044375497" evidence="1">
    <location>
        <begin position="18"/>
        <end position="145"/>
    </location>
</feature>
<reference evidence="6" key="3">
    <citation type="submission" date="2023-06" db="EMBL/GenBank/DDBJ databases">
        <authorList>
            <consortium name="PulseNet: The National Subtyping Network for Foodborne Disease Surveillance"/>
        </authorList>
    </citation>
    <scope>NUCLEOTIDE SEQUENCE</scope>
    <source>
        <strain evidence="6">PNUSAC035917</strain>
    </source>
</reference>
<protein>
    <submittedName>
        <fullName evidence="4">DUF302 domain-containing protein</fullName>
    </submittedName>
</protein>
<dbReference type="Pfam" id="PF03625">
    <property type="entry name" value="DUF302"/>
    <property type="match status" value="1"/>
</dbReference>